<comment type="cofactor">
    <cofactor evidence="1">
        <name>Zn(2+)</name>
        <dbReference type="ChEBI" id="CHEBI:29105"/>
    </cofactor>
</comment>
<name>A0ABU0GP12_9CELL</name>
<keyword evidence="3" id="KW-0378">Hydrolase</keyword>
<dbReference type="SMART" id="SM00849">
    <property type="entry name" value="Lactamase_B"/>
    <property type="match status" value="1"/>
</dbReference>
<dbReference type="SUPFAM" id="SSF56281">
    <property type="entry name" value="Metallo-hydrolase/oxidoreductase"/>
    <property type="match status" value="1"/>
</dbReference>
<keyword evidence="4" id="KW-0862">Zinc</keyword>
<gene>
    <name evidence="6" type="ORF">JO380_003472</name>
</gene>
<evidence type="ECO:0000313" key="7">
    <source>
        <dbReference type="Proteomes" id="UP001240250"/>
    </source>
</evidence>
<comment type="caution">
    <text evidence="6">The sequence shown here is derived from an EMBL/GenBank/DDBJ whole genome shotgun (WGS) entry which is preliminary data.</text>
</comment>
<dbReference type="RefSeq" id="WP_070318789.1">
    <property type="nucleotide sequence ID" value="NZ_CP194061.1"/>
</dbReference>
<keyword evidence="7" id="KW-1185">Reference proteome</keyword>
<dbReference type="InterPro" id="IPR051453">
    <property type="entry name" value="MBL_Glyoxalase_II"/>
</dbReference>
<dbReference type="CDD" id="cd06262">
    <property type="entry name" value="metallo-hydrolase-like_MBL-fold"/>
    <property type="match status" value="1"/>
</dbReference>
<proteinExistence type="predicted"/>
<evidence type="ECO:0000256" key="4">
    <source>
        <dbReference type="ARBA" id="ARBA00022833"/>
    </source>
</evidence>
<sequence>MQILTLVAPVFAARCSVVVADDGTCVVVDPGAGAGEQVRRAVAERDLHPRAVLVTHGHADHTWDAPALADAFGVPVLLHAGDAYRLDDPFGSLGVLDPRHDPTGPLAQALAAAGVDLGSWHAPAHVETFGTADGDRSPDTVLDLGGVRLTARHAPGHTEGSTLYVLGDDAPEPVVLSGDVLFAGSVGRTDLPGGDPAAMATTLRDVVGALPRAARVLPGHGPATDVATELATNPYLRAVR</sequence>
<dbReference type="EMBL" id="JAUSVM010000001">
    <property type="protein sequence ID" value="MDQ0427091.1"/>
    <property type="molecule type" value="Genomic_DNA"/>
</dbReference>
<feature type="domain" description="Metallo-beta-lactamase" evidence="5">
    <location>
        <begin position="14"/>
        <end position="220"/>
    </location>
</feature>
<evidence type="ECO:0000256" key="3">
    <source>
        <dbReference type="ARBA" id="ARBA00022801"/>
    </source>
</evidence>
<dbReference type="Proteomes" id="UP001240250">
    <property type="component" value="Unassembled WGS sequence"/>
</dbReference>
<dbReference type="Pfam" id="PF00753">
    <property type="entry name" value="Lactamase_B"/>
    <property type="match status" value="1"/>
</dbReference>
<organism evidence="6 7">
    <name type="scientific">Cellulomonas iranensis</name>
    <dbReference type="NCBI Taxonomy" id="76862"/>
    <lineage>
        <taxon>Bacteria</taxon>
        <taxon>Bacillati</taxon>
        <taxon>Actinomycetota</taxon>
        <taxon>Actinomycetes</taxon>
        <taxon>Micrococcales</taxon>
        <taxon>Cellulomonadaceae</taxon>
        <taxon>Cellulomonas</taxon>
    </lineage>
</organism>
<keyword evidence="2" id="KW-0479">Metal-binding</keyword>
<dbReference type="PANTHER" id="PTHR46233">
    <property type="entry name" value="HYDROXYACYLGLUTATHIONE HYDROLASE GLOC"/>
    <property type="match status" value="1"/>
</dbReference>
<dbReference type="PANTHER" id="PTHR46233:SF3">
    <property type="entry name" value="HYDROXYACYLGLUTATHIONE HYDROLASE GLOC"/>
    <property type="match status" value="1"/>
</dbReference>
<accession>A0ABU0GP12</accession>
<evidence type="ECO:0000256" key="2">
    <source>
        <dbReference type="ARBA" id="ARBA00022723"/>
    </source>
</evidence>
<dbReference type="InterPro" id="IPR036866">
    <property type="entry name" value="RibonucZ/Hydroxyglut_hydro"/>
</dbReference>
<protein>
    <submittedName>
        <fullName evidence="6">Glyoxylase-like metal-dependent hydrolase (Beta-lactamase superfamily II)</fullName>
    </submittedName>
</protein>
<dbReference type="InterPro" id="IPR001279">
    <property type="entry name" value="Metallo-B-lactamas"/>
</dbReference>
<evidence type="ECO:0000313" key="6">
    <source>
        <dbReference type="EMBL" id="MDQ0427091.1"/>
    </source>
</evidence>
<dbReference type="Gene3D" id="3.60.15.10">
    <property type="entry name" value="Ribonuclease Z/Hydroxyacylglutathione hydrolase-like"/>
    <property type="match status" value="1"/>
</dbReference>
<evidence type="ECO:0000256" key="1">
    <source>
        <dbReference type="ARBA" id="ARBA00001947"/>
    </source>
</evidence>
<evidence type="ECO:0000259" key="5">
    <source>
        <dbReference type="SMART" id="SM00849"/>
    </source>
</evidence>
<reference evidence="6 7" key="1">
    <citation type="submission" date="2023-07" db="EMBL/GenBank/DDBJ databases">
        <title>Sequencing the genomes of 1000 actinobacteria strains.</title>
        <authorList>
            <person name="Klenk H.-P."/>
        </authorList>
    </citation>
    <scope>NUCLEOTIDE SEQUENCE [LARGE SCALE GENOMIC DNA]</scope>
    <source>
        <strain evidence="6 7">DSM 14785</strain>
    </source>
</reference>